<dbReference type="InterPro" id="IPR009057">
    <property type="entry name" value="Homeodomain-like_sf"/>
</dbReference>
<evidence type="ECO:0000256" key="7">
    <source>
        <dbReference type="ARBA" id="ARBA00023242"/>
    </source>
</evidence>
<accession>A0AAV9K899</accession>
<evidence type="ECO:0000256" key="4">
    <source>
        <dbReference type="ARBA" id="ARBA00023015"/>
    </source>
</evidence>
<keyword evidence="13" id="KW-1185">Reference proteome</keyword>
<dbReference type="SMART" id="SM00448">
    <property type="entry name" value="REC"/>
    <property type="match status" value="1"/>
</dbReference>
<name>A0AAV9K899_9SOLN</name>
<evidence type="ECO:0000256" key="1">
    <source>
        <dbReference type="ARBA" id="ARBA00004123"/>
    </source>
</evidence>
<keyword evidence="3" id="KW-0902">Two-component regulatory system</keyword>
<reference evidence="12 13" key="1">
    <citation type="submission" date="2023-10" db="EMBL/GenBank/DDBJ databases">
        <title>Genome-Wide Identification Analysis in wild type Solanum Pinnatisectum Reveals Some Genes Defensing Phytophthora Infestans.</title>
        <authorList>
            <person name="Sun C."/>
        </authorList>
    </citation>
    <scope>NUCLEOTIDE SEQUENCE [LARGE SCALE GENOMIC DNA]</scope>
    <source>
        <strain evidence="12">LQN</strain>
        <tissue evidence="12">Leaf</tissue>
    </source>
</reference>
<dbReference type="SUPFAM" id="SSF46689">
    <property type="entry name" value="Homeodomain-like"/>
    <property type="match status" value="1"/>
</dbReference>
<evidence type="ECO:0008006" key="14">
    <source>
        <dbReference type="Google" id="ProtNLM"/>
    </source>
</evidence>
<protein>
    <recommendedName>
        <fullName evidence="14">Response regulatory domain-containing protein</fullName>
    </recommendedName>
</protein>
<dbReference type="Pfam" id="PF00249">
    <property type="entry name" value="Myb_DNA-binding"/>
    <property type="match status" value="1"/>
</dbReference>
<dbReference type="InterPro" id="IPR006447">
    <property type="entry name" value="Myb_dom_plants"/>
</dbReference>
<organism evidence="12 13">
    <name type="scientific">Solanum pinnatisectum</name>
    <name type="common">tansyleaf nightshade</name>
    <dbReference type="NCBI Taxonomy" id="50273"/>
    <lineage>
        <taxon>Eukaryota</taxon>
        <taxon>Viridiplantae</taxon>
        <taxon>Streptophyta</taxon>
        <taxon>Embryophyta</taxon>
        <taxon>Tracheophyta</taxon>
        <taxon>Spermatophyta</taxon>
        <taxon>Magnoliopsida</taxon>
        <taxon>eudicotyledons</taxon>
        <taxon>Gunneridae</taxon>
        <taxon>Pentapetalae</taxon>
        <taxon>asterids</taxon>
        <taxon>lamiids</taxon>
        <taxon>Solanales</taxon>
        <taxon>Solanaceae</taxon>
        <taxon>Solanoideae</taxon>
        <taxon>Solaneae</taxon>
        <taxon>Solanum</taxon>
    </lineage>
</organism>
<dbReference type="GO" id="GO:0000976">
    <property type="term" value="F:transcription cis-regulatory region binding"/>
    <property type="evidence" value="ECO:0007669"/>
    <property type="project" value="UniProtKB-ARBA"/>
</dbReference>
<keyword evidence="5" id="KW-0010">Activator</keyword>
<gene>
    <name evidence="12" type="ORF">R3W88_030432</name>
</gene>
<evidence type="ECO:0000256" key="9">
    <source>
        <dbReference type="SAM" id="MobiDB-lite"/>
    </source>
</evidence>
<dbReference type="InterPro" id="IPR001005">
    <property type="entry name" value="SANT/Myb"/>
</dbReference>
<keyword evidence="2 8" id="KW-0597">Phosphoprotein</keyword>
<dbReference type="AlphaFoldDB" id="A0AAV9K899"/>
<comment type="caution">
    <text evidence="12">The sequence shown here is derived from an EMBL/GenBank/DDBJ whole genome shotgun (WGS) entry which is preliminary data.</text>
</comment>
<feature type="modified residue" description="4-aspartylphosphate" evidence="8">
    <location>
        <position position="173"/>
    </location>
</feature>
<evidence type="ECO:0000256" key="2">
    <source>
        <dbReference type="ARBA" id="ARBA00022553"/>
    </source>
</evidence>
<dbReference type="InterPro" id="IPR045279">
    <property type="entry name" value="ARR-like"/>
</dbReference>
<dbReference type="PROSITE" id="PS50110">
    <property type="entry name" value="RESPONSE_REGULATORY"/>
    <property type="match status" value="1"/>
</dbReference>
<dbReference type="InterPro" id="IPR001789">
    <property type="entry name" value="Sig_transdc_resp-reg_receiver"/>
</dbReference>
<evidence type="ECO:0000256" key="8">
    <source>
        <dbReference type="PROSITE-ProRule" id="PRU00169"/>
    </source>
</evidence>
<dbReference type="Pfam" id="PF00072">
    <property type="entry name" value="Response_reg"/>
    <property type="match status" value="1"/>
</dbReference>
<evidence type="ECO:0000259" key="10">
    <source>
        <dbReference type="PROSITE" id="PS50110"/>
    </source>
</evidence>
<evidence type="ECO:0000256" key="5">
    <source>
        <dbReference type="ARBA" id="ARBA00023159"/>
    </source>
</evidence>
<evidence type="ECO:0000313" key="12">
    <source>
        <dbReference type="EMBL" id="KAK4709507.1"/>
    </source>
</evidence>
<dbReference type="GO" id="GO:0000160">
    <property type="term" value="P:phosphorelay signal transduction system"/>
    <property type="evidence" value="ECO:0007669"/>
    <property type="project" value="UniProtKB-KW"/>
</dbReference>
<evidence type="ECO:0000313" key="13">
    <source>
        <dbReference type="Proteomes" id="UP001311915"/>
    </source>
</evidence>
<feature type="compositionally biased region" description="Polar residues" evidence="9">
    <location>
        <begin position="419"/>
        <end position="433"/>
    </location>
</feature>
<dbReference type="PROSITE" id="PS51294">
    <property type="entry name" value="HTH_MYB"/>
    <property type="match status" value="1"/>
</dbReference>
<evidence type="ECO:0000256" key="3">
    <source>
        <dbReference type="ARBA" id="ARBA00023012"/>
    </source>
</evidence>
<dbReference type="PANTHER" id="PTHR43874">
    <property type="entry name" value="TWO-COMPONENT RESPONSE REGULATOR"/>
    <property type="match status" value="1"/>
</dbReference>
<proteinExistence type="predicted"/>
<feature type="domain" description="Response regulatory" evidence="10">
    <location>
        <begin position="122"/>
        <end position="233"/>
    </location>
</feature>
<dbReference type="Gene3D" id="1.10.10.60">
    <property type="entry name" value="Homeodomain-like"/>
    <property type="match status" value="1"/>
</dbReference>
<dbReference type="InterPro" id="IPR017930">
    <property type="entry name" value="Myb_dom"/>
</dbReference>
<comment type="subcellular location">
    <subcellularLocation>
        <location evidence="1">Nucleus</location>
    </subcellularLocation>
</comment>
<dbReference type="GO" id="GO:0005634">
    <property type="term" value="C:nucleus"/>
    <property type="evidence" value="ECO:0007669"/>
    <property type="project" value="UniProtKB-SubCell"/>
</dbReference>
<dbReference type="Proteomes" id="UP001311915">
    <property type="component" value="Unassembled WGS sequence"/>
</dbReference>
<dbReference type="SUPFAM" id="SSF52172">
    <property type="entry name" value="CheY-like"/>
    <property type="match status" value="1"/>
</dbReference>
<keyword evidence="7" id="KW-0539">Nucleus</keyword>
<evidence type="ECO:0000256" key="6">
    <source>
        <dbReference type="ARBA" id="ARBA00023163"/>
    </source>
</evidence>
<sequence length="458" mass="50815">MYCFCGVGLLHVVPPSHFYLPKIDDAPKHINSVQSVASIAAVFMEDIGHTLDDDDLKQPYYNMFSLMGTGFFGSVGCIINFGHCNPSKIVCTILLNLCRRFKPCLPMEVETHRSFRTAEKISILVVDDDATYLPVVAGLLKKCNYQVVTVKYPIDALSKLKIKGDSFDLVVTDVHKSDMNGFELQQVITQAFEIPVLSMSADDKEGTILKGLKGVSVDDQRDQGLCTALQVKRGKKPVPGKSAMKLGKQGKDNSVNFVLPTKSQIIWTESLHNTFLEAIRNIGFDKAVPKKIHEHMKVPGLTRENVASHWQKYRIYLRRVTDASSSIQVPDINFASRANQSTIASGTLGKHRQFHQENFGVQSSVPSLLIHTTGYWTGGLQHLKNKGEEVDVVLDPVCNFSVFHNVSATQGSQGIGDLSASSMNQGNDQPHQQNNEDEAHVNFDGGFNQDMEKEEYLQ</sequence>
<dbReference type="GO" id="GO:0009736">
    <property type="term" value="P:cytokinin-activated signaling pathway"/>
    <property type="evidence" value="ECO:0007669"/>
    <property type="project" value="InterPro"/>
</dbReference>
<evidence type="ECO:0000259" key="11">
    <source>
        <dbReference type="PROSITE" id="PS51294"/>
    </source>
</evidence>
<feature type="region of interest" description="Disordered" evidence="9">
    <location>
        <begin position="414"/>
        <end position="458"/>
    </location>
</feature>
<keyword evidence="4" id="KW-0805">Transcription regulation</keyword>
<dbReference type="InterPro" id="IPR011006">
    <property type="entry name" value="CheY-like_superfamily"/>
</dbReference>
<dbReference type="FunFam" id="1.10.10.60:FF:000007">
    <property type="entry name" value="Two-component response regulator"/>
    <property type="match status" value="1"/>
</dbReference>
<dbReference type="GO" id="GO:0010597">
    <property type="term" value="P:green leaf volatile biosynthetic process"/>
    <property type="evidence" value="ECO:0007669"/>
    <property type="project" value="UniProtKB-ARBA"/>
</dbReference>
<feature type="domain" description="HTH myb-type" evidence="11">
    <location>
        <begin position="267"/>
        <end position="318"/>
    </location>
</feature>
<dbReference type="EMBL" id="JAWPEI010000012">
    <property type="protein sequence ID" value="KAK4709507.1"/>
    <property type="molecule type" value="Genomic_DNA"/>
</dbReference>
<dbReference type="PANTHER" id="PTHR43874:SF19">
    <property type="entry name" value="RESPONSE REGULATOR 23-RELATED"/>
    <property type="match status" value="1"/>
</dbReference>
<dbReference type="Gene3D" id="3.40.50.2300">
    <property type="match status" value="1"/>
</dbReference>
<keyword evidence="6" id="KW-0804">Transcription</keyword>
<dbReference type="NCBIfam" id="TIGR01557">
    <property type="entry name" value="myb_SHAQKYF"/>
    <property type="match status" value="1"/>
</dbReference>